<sequence length="124" mass="13717">MAIDANRGAFVKEEYRWEEEQDAEVLAIQPNARTIKLETNLNLAAASVIAVELLSDLKHVGQAYSITLQGVGIIKGSDFIGSPPTFSCNFPDWPVKQTDKLILIGYAEDHDRNITMITIKGPMK</sequence>
<comment type="caution">
    <text evidence="1">The sequence shown here is derived from an EMBL/GenBank/DDBJ whole genome shotgun (WGS) entry which is preliminary data.</text>
</comment>
<dbReference type="PATRIC" id="fig|1331060.3.peg.4434"/>
<keyword evidence="2" id="KW-1185">Reference proteome</keyword>
<dbReference type="Proteomes" id="UP000015531">
    <property type="component" value="Unassembled WGS sequence"/>
</dbReference>
<dbReference type="RefSeq" id="WP_021228044.1">
    <property type="nucleotide sequence ID" value="NZ_ATDP01000107.1"/>
</dbReference>
<evidence type="ECO:0000313" key="2">
    <source>
        <dbReference type="Proteomes" id="UP000015531"/>
    </source>
</evidence>
<dbReference type="EMBL" id="ATDP01000107">
    <property type="protein sequence ID" value="EQB11256.1"/>
    <property type="molecule type" value="Genomic_DNA"/>
</dbReference>
<reference evidence="1 2" key="1">
    <citation type="journal article" date="2013" name="Genome Announc.">
        <title>Draft Genome Sequence of Sphingobium lactosutens Strain DS20T, Isolated from a Hexachlorocyclohexane Dumpsite.</title>
        <authorList>
            <person name="Kumar R."/>
            <person name="Dwivedi V."/>
            <person name="Negi V."/>
            <person name="Khurana J.P."/>
            <person name="Lal R."/>
        </authorList>
    </citation>
    <scope>NUCLEOTIDE SEQUENCE [LARGE SCALE GENOMIC DNA]</scope>
    <source>
        <strain evidence="1 2">DS20</strain>
    </source>
</reference>
<protein>
    <submittedName>
        <fullName evidence="1">Uncharacterized protein</fullName>
    </submittedName>
</protein>
<dbReference type="OrthoDB" id="7473802at2"/>
<gene>
    <name evidence="1" type="ORF">RLDS_22910</name>
</gene>
<dbReference type="AlphaFoldDB" id="T0H4H0"/>
<evidence type="ECO:0000313" key="1">
    <source>
        <dbReference type="EMBL" id="EQB11256.1"/>
    </source>
</evidence>
<accession>T0H4H0</accession>
<name>T0H4H0_9SPHN</name>
<proteinExistence type="predicted"/>
<organism evidence="1 2">
    <name type="scientific">Sphingobium lactosutens DS20</name>
    <dbReference type="NCBI Taxonomy" id="1331060"/>
    <lineage>
        <taxon>Bacteria</taxon>
        <taxon>Pseudomonadati</taxon>
        <taxon>Pseudomonadota</taxon>
        <taxon>Alphaproteobacteria</taxon>
        <taxon>Sphingomonadales</taxon>
        <taxon>Sphingomonadaceae</taxon>
        <taxon>Sphingobium</taxon>
    </lineage>
</organism>